<evidence type="ECO:0000313" key="1">
    <source>
        <dbReference type="EMBL" id="GFE26681.1"/>
    </source>
</evidence>
<dbReference type="Proteomes" id="UP001210609">
    <property type="component" value="Chromosome"/>
</dbReference>
<dbReference type="RefSeq" id="WP_148588318.1">
    <property type="nucleotide sequence ID" value="NZ_BLIP01000003.1"/>
</dbReference>
<dbReference type="InterPro" id="IPR009003">
    <property type="entry name" value="Peptidase_S1_PA"/>
</dbReference>
<dbReference type="EMBL" id="BLIP01000003">
    <property type="protein sequence ID" value="GFE26681.1"/>
    <property type="molecule type" value="Genomic_DNA"/>
</dbReference>
<keyword evidence="2" id="KW-0378">Hydrolase</keyword>
<gene>
    <name evidence="1" type="ORF">Sliba_71340</name>
    <name evidence="2" type="ORF">STRLI_007098</name>
</gene>
<evidence type="ECO:0000313" key="3">
    <source>
        <dbReference type="Proteomes" id="UP000429552"/>
    </source>
</evidence>
<dbReference type="PANTHER" id="PTHR43019">
    <property type="entry name" value="SERINE ENDOPROTEASE DEGS"/>
    <property type="match status" value="1"/>
</dbReference>
<sequence length="354" mass="37925">MHSRRRSPVAAGPEQVFSDLREVAARVKDGLSWEIPESLEELPAEELPAGQIAQFAQQERTKVLSAGVSGLEKLAEGRADEIDDDESFGMEAIVLLEGRPAILVQNHDFAPQQGDWAVLDGHRAAIRASLSRVGRVELSGHLSLDWLGTAFLVGPDVVMTNRHVAAEFARGDGTGWTFQQGIGARLDMGEEYGGDAGGGGPAYDVVEVLGIHEDVDLALLRVAPPAGGGALPAPLAVAADAPADLPGRPVYCVGYPAYDGRRNEPESMRRIFMDIYNVKRLQPGTATELVPDQNVIKHDCSTLGGNSGSPVIDLTDHRVLGLHFGGRYGFGNFAVPLWQLVDDPLLGRAEINFV</sequence>
<proteinExistence type="predicted"/>
<dbReference type="EMBL" id="CP114202">
    <property type="protein sequence ID" value="WAU00807.1"/>
    <property type="molecule type" value="Genomic_DNA"/>
</dbReference>
<dbReference type="Gene3D" id="2.40.10.10">
    <property type="entry name" value="Trypsin-like serine proteases"/>
    <property type="match status" value="2"/>
</dbReference>
<dbReference type="SUPFAM" id="SSF50494">
    <property type="entry name" value="Trypsin-like serine proteases"/>
    <property type="match status" value="1"/>
</dbReference>
<dbReference type="InterPro" id="IPR043504">
    <property type="entry name" value="Peptidase_S1_PA_chymotrypsin"/>
</dbReference>
<dbReference type="Pfam" id="PF13365">
    <property type="entry name" value="Trypsin_2"/>
    <property type="match status" value="1"/>
</dbReference>
<keyword evidence="2" id="KW-0645">Protease</keyword>
<organism evidence="1 3">
    <name type="scientific">Streptomyces nigrescens</name>
    <dbReference type="NCBI Taxonomy" id="1920"/>
    <lineage>
        <taxon>Bacteria</taxon>
        <taxon>Bacillati</taxon>
        <taxon>Actinomycetota</taxon>
        <taxon>Actinomycetes</taxon>
        <taxon>Kitasatosporales</taxon>
        <taxon>Streptomycetaceae</taxon>
        <taxon>Streptomyces</taxon>
    </lineage>
</organism>
<name>A0A640TWT2_STRNI</name>
<reference evidence="2 4" key="2">
    <citation type="submission" date="2022-12" db="EMBL/GenBank/DDBJ databases">
        <authorList>
            <person name="Ruckert C."/>
            <person name="Busche T."/>
            <person name="Kalinowski J."/>
            <person name="Wittmann C."/>
        </authorList>
    </citation>
    <scope>NUCLEOTIDE SEQUENCE [LARGE SCALE GENOMIC DNA]</scope>
    <source>
        <strain evidence="2 4">DSM 40555</strain>
    </source>
</reference>
<dbReference type="GO" id="GO:0006508">
    <property type="term" value="P:proteolysis"/>
    <property type="evidence" value="ECO:0007669"/>
    <property type="project" value="UniProtKB-KW"/>
</dbReference>
<keyword evidence="4" id="KW-1185">Reference proteome</keyword>
<reference evidence="1 3" key="1">
    <citation type="submission" date="2019-12" db="EMBL/GenBank/DDBJ databases">
        <title>Whole genome shotgun sequence of Streptomyces libani subsp. libani NBRC 13452.</title>
        <authorList>
            <person name="Ichikawa N."/>
            <person name="Kimura A."/>
            <person name="Kitahashi Y."/>
            <person name="Komaki H."/>
            <person name="Tamura T."/>
        </authorList>
    </citation>
    <scope>NUCLEOTIDE SEQUENCE [LARGE SCALE GENOMIC DNA]</scope>
    <source>
        <strain evidence="1 3">NBRC 13452</strain>
    </source>
</reference>
<dbReference type="AlphaFoldDB" id="A0A640TWT2"/>
<evidence type="ECO:0000313" key="2">
    <source>
        <dbReference type="EMBL" id="WAU00807.1"/>
    </source>
</evidence>
<dbReference type="GO" id="GO:0008233">
    <property type="term" value="F:peptidase activity"/>
    <property type="evidence" value="ECO:0007669"/>
    <property type="project" value="UniProtKB-KW"/>
</dbReference>
<accession>A0A640TWT2</accession>
<dbReference type="PANTHER" id="PTHR43019:SF23">
    <property type="entry name" value="PROTEASE DO-LIKE 5, CHLOROPLASTIC"/>
    <property type="match status" value="1"/>
</dbReference>
<evidence type="ECO:0000313" key="4">
    <source>
        <dbReference type="Proteomes" id="UP001210609"/>
    </source>
</evidence>
<dbReference type="Proteomes" id="UP000429552">
    <property type="component" value="Unassembled WGS sequence"/>
</dbReference>
<protein>
    <submittedName>
        <fullName evidence="2">Serine protease</fullName>
    </submittedName>
</protein>